<gene>
    <name evidence="4" type="ORF">CDL12_02599</name>
</gene>
<protein>
    <submittedName>
        <fullName evidence="4">Flavanone 3-dioxygenase</fullName>
        <ecNumber evidence="4">1.14.11.9</ecNumber>
    </submittedName>
</protein>
<proteinExistence type="predicted"/>
<evidence type="ECO:0000313" key="5">
    <source>
        <dbReference type="Proteomes" id="UP000231279"/>
    </source>
</evidence>
<evidence type="ECO:0000256" key="2">
    <source>
        <dbReference type="ARBA" id="ARBA00023004"/>
    </source>
</evidence>
<dbReference type="STRING" id="429701.A0A2G9I4I6"/>
<dbReference type="EC" id="1.14.11.9" evidence="4"/>
<sequence length="154" mass="17503">METSQLESLGLDKDCFKNILGDQSQHMVMNYYRACSEPEFTYGLPARTHPNALTLLLQDLQVAGLHVLKDGKWLAIKPHPYAFALSKGKYESVWHHAVVDADKPRLSVASFLCLCDIAKIIASKELTSGEEQNIYREFTYSEYYQKACLKPRNS</sequence>
<accession>A0A2G9I4I6</accession>
<organism evidence="4 5">
    <name type="scientific">Handroanthus impetiginosus</name>
    <dbReference type="NCBI Taxonomy" id="429701"/>
    <lineage>
        <taxon>Eukaryota</taxon>
        <taxon>Viridiplantae</taxon>
        <taxon>Streptophyta</taxon>
        <taxon>Embryophyta</taxon>
        <taxon>Tracheophyta</taxon>
        <taxon>Spermatophyta</taxon>
        <taxon>Magnoliopsida</taxon>
        <taxon>eudicotyledons</taxon>
        <taxon>Gunneridae</taxon>
        <taxon>Pentapetalae</taxon>
        <taxon>asterids</taxon>
        <taxon>lamiids</taxon>
        <taxon>Lamiales</taxon>
        <taxon>Bignoniaceae</taxon>
        <taxon>Crescentiina</taxon>
        <taxon>Tabebuia alliance</taxon>
        <taxon>Handroanthus</taxon>
    </lineage>
</organism>
<feature type="domain" description="Isopenicillin N synthase-like Fe(2+) 2OG dioxygenase" evidence="3">
    <location>
        <begin position="24"/>
        <end position="113"/>
    </location>
</feature>
<name>A0A2G9I4I6_9LAMI</name>
<reference evidence="5" key="1">
    <citation type="journal article" date="2018" name="Gigascience">
        <title>Genome assembly of the Pink Ipe (Handroanthus impetiginosus, Bignoniaceae), a highly valued, ecologically keystone Neotropical timber forest tree.</title>
        <authorList>
            <person name="Silva-Junior O.B."/>
            <person name="Grattapaglia D."/>
            <person name="Novaes E."/>
            <person name="Collevatti R.G."/>
        </authorList>
    </citation>
    <scope>NUCLEOTIDE SEQUENCE [LARGE SCALE GENOMIC DNA]</scope>
    <source>
        <strain evidence="5">cv. UFG-1</strain>
    </source>
</reference>
<dbReference type="PANTHER" id="PTHR47991">
    <property type="entry name" value="OXOGLUTARATE/IRON-DEPENDENT DIOXYGENASE"/>
    <property type="match status" value="1"/>
</dbReference>
<dbReference type="Gene3D" id="2.60.120.330">
    <property type="entry name" value="B-lactam Antibiotic, Isopenicillin N Synthase, Chain"/>
    <property type="match status" value="1"/>
</dbReference>
<comment type="caution">
    <text evidence="4">The sequence shown here is derived from an EMBL/GenBank/DDBJ whole genome shotgun (WGS) entry which is preliminary data.</text>
</comment>
<dbReference type="InterPro" id="IPR044861">
    <property type="entry name" value="IPNS-like_FE2OG_OXY"/>
</dbReference>
<dbReference type="EMBL" id="NKXS01000379">
    <property type="protein sequence ID" value="PIN24659.1"/>
    <property type="molecule type" value="Genomic_DNA"/>
</dbReference>
<keyword evidence="4" id="KW-0223">Dioxygenase</keyword>
<keyword evidence="4" id="KW-0560">Oxidoreductase</keyword>
<dbReference type="GO" id="GO:0046872">
    <property type="term" value="F:metal ion binding"/>
    <property type="evidence" value="ECO:0007669"/>
    <property type="project" value="UniProtKB-KW"/>
</dbReference>
<dbReference type="OrthoDB" id="288590at2759"/>
<dbReference type="Pfam" id="PF03171">
    <property type="entry name" value="2OG-FeII_Oxy"/>
    <property type="match status" value="1"/>
</dbReference>
<dbReference type="Proteomes" id="UP000231279">
    <property type="component" value="Unassembled WGS sequence"/>
</dbReference>
<dbReference type="InterPro" id="IPR050295">
    <property type="entry name" value="Plant_2OG-oxidoreductases"/>
</dbReference>
<keyword evidence="1" id="KW-0479">Metal-binding</keyword>
<dbReference type="AlphaFoldDB" id="A0A2G9I4I6"/>
<dbReference type="GO" id="GO:0045486">
    <property type="term" value="F:flavanone 3-dioxygenase activity"/>
    <property type="evidence" value="ECO:0007669"/>
    <property type="project" value="UniProtKB-EC"/>
</dbReference>
<evidence type="ECO:0000259" key="3">
    <source>
        <dbReference type="Pfam" id="PF03171"/>
    </source>
</evidence>
<keyword evidence="2" id="KW-0408">Iron</keyword>
<keyword evidence="5" id="KW-1185">Reference proteome</keyword>
<dbReference type="InterPro" id="IPR027443">
    <property type="entry name" value="IPNS-like_sf"/>
</dbReference>
<evidence type="ECO:0000313" key="4">
    <source>
        <dbReference type="EMBL" id="PIN24659.1"/>
    </source>
</evidence>
<evidence type="ECO:0000256" key="1">
    <source>
        <dbReference type="ARBA" id="ARBA00022723"/>
    </source>
</evidence>
<dbReference type="SUPFAM" id="SSF51197">
    <property type="entry name" value="Clavaminate synthase-like"/>
    <property type="match status" value="1"/>
</dbReference>